<dbReference type="InterPro" id="IPR043128">
    <property type="entry name" value="Rev_trsase/Diguanyl_cyclase"/>
</dbReference>
<dbReference type="SMART" id="SM00052">
    <property type="entry name" value="EAL"/>
    <property type="match status" value="1"/>
</dbReference>
<gene>
    <name evidence="5" type="primary">pleD</name>
    <name evidence="5" type="ordered locus">TC41_3275</name>
</gene>
<organism evidence="5 6">
    <name type="scientific">Alicyclobacillus acidocaldarius (strain Tc-4-1)</name>
    <name type="common">Bacillus acidocaldarius</name>
    <dbReference type="NCBI Taxonomy" id="1048834"/>
    <lineage>
        <taxon>Bacteria</taxon>
        <taxon>Bacillati</taxon>
        <taxon>Bacillota</taxon>
        <taxon>Bacilli</taxon>
        <taxon>Bacillales</taxon>
        <taxon>Alicyclobacillaceae</taxon>
        <taxon>Alicyclobacillus</taxon>
    </lineage>
</organism>
<dbReference type="SUPFAM" id="SSF55785">
    <property type="entry name" value="PYP-like sensor domain (PAS domain)"/>
    <property type="match status" value="2"/>
</dbReference>
<feature type="domain" description="PAS" evidence="1">
    <location>
        <begin position="140"/>
        <end position="198"/>
    </location>
</feature>
<dbReference type="InterPro" id="IPR013767">
    <property type="entry name" value="PAS_fold"/>
</dbReference>
<evidence type="ECO:0000313" key="6">
    <source>
        <dbReference type="Proteomes" id="UP000000292"/>
    </source>
</evidence>
<dbReference type="InterPro" id="IPR013655">
    <property type="entry name" value="PAS_fold_3"/>
</dbReference>
<proteinExistence type="predicted"/>
<dbReference type="KEGG" id="aad:TC41_3275"/>
<dbReference type="Pfam" id="PF08447">
    <property type="entry name" value="PAS_3"/>
    <property type="match status" value="1"/>
</dbReference>
<sequence>MGWGVLVHSRSSQSGDENGLQTHRLDDWLVPEAPLAVFGVDRENRVMLWSSPAARMLGWEQEEILGAHAPFWWADGDFERCLGEIEQRGRVNGRLVKWRTKAGTALESETWAWSSSSGEMIFVVTDHVRDTEMYAEVAQSRNFIERIADAADICLFAYDVASNRLIYASNACEAMCGYSSDELVKNPHLWLSLVHPDDLALATEPVRTGSGARSEYRIRHRNGTERWVAVHLYPRFGPDGRVTYLEGLAMDITDRKVHQVELQRLAFTDALTRLPNRQQFEHDLREAVEQAERRNEKLAVFLLDFDGFKYVNDTFGHQFGDATLKAIAERLQQTLRGRAKVYRMGGDEFTVIQAGIAGEEDMRETAARCLDAFREPLQVMGECIPMGISIGAAIYPDHSRDVDTLLRYADISMYAAKEQGGHRLCLYSESGDSAIHNRLLLHNALAKAFDRGEFSLDYQPIFDVRRGVWVGAEALLRWNSPELGFVPPAVFVPFAEQWGMMQQIGAWVLETACETAARWQKHNLRLRVSVNVSLSQMADPRFLDGVADALRRAQLPPDHLQLEVHASLLAQYADLVGDLAHDLNRMGVSVAIDDFGHREAVLAALSAGSYDAIKLHPSLLSMAPEGERQERLMAGVVRLAHDLGMRAIAEGVERREQEMLLARTGCDEMQGFWKARPASAEDLADWSRNVTAEGGDTV</sequence>
<dbReference type="CDD" id="cd00130">
    <property type="entry name" value="PAS"/>
    <property type="match status" value="2"/>
</dbReference>
<dbReference type="SMART" id="SM00267">
    <property type="entry name" value="GGDEF"/>
    <property type="match status" value="1"/>
</dbReference>
<dbReference type="NCBIfam" id="TIGR00254">
    <property type="entry name" value="GGDEF"/>
    <property type="match status" value="1"/>
</dbReference>
<dbReference type="eggNOG" id="COG2202">
    <property type="taxonomic scope" value="Bacteria"/>
</dbReference>
<feature type="domain" description="PAS" evidence="1">
    <location>
        <begin position="29"/>
        <end position="66"/>
    </location>
</feature>
<feature type="domain" description="EAL" evidence="3">
    <location>
        <begin position="438"/>
        <end position="691"/>
    </location>
</feature>
<dbReference type="PROSITE" id="PS50112">
    <property type="entry name" value="PAS"/>
    <property type="match status" value="2"/>
</dbReference>
<dbReference type="PATRIC" id="fig|1048834.4.peg.3108"/>
<protein>
    <submittedName>
        <fullName evidence="5">Diguanylate cyclase with PAS/PAC sensor</fullName>
    </submittedName>
</protein>
<dbReference type="Gene3D" id="3.30.450.20">
    <property type="entry name" value="PAS domain"/>
    <property type="match status" value="2"/>
</dbReference>
<dbReference type="NCBIfam" id="TIGR00229">
    <property type="entry name" value="sensory_box"/>
    <property type="match status" value="2"/>
</dbReference>
<dbReference type="EMBL" id="CP002902">
    <property type="protein sequence ID" value="AEJ45154.1"/>
    <property type="molecule type" value="Genomic_DNA"/>
</dbReference>
<evidence type="ECO:0000259" key="3">
    <source>
        <dbReference type="PROSITE" id="PS50883"/>
    </source>
</evidence>
<dbReference type="SMART" id="SM00091">
    <property type="entry name" value="PAS"/>
    <property type="match status" value="2"/>
</dbReference>
<feature type="domain" description="PAC" evidence="2">
    <location>
        <begin position="212"/>
        <end position="264"/>
    </location>
</feature>
<dbReference type="SUPFAM" id="SSF141868">
    <property type="entry name" value="EAL domain-like"/>
    <property type="match status" value="1"/>
</dbReference>
<dbReference type="CDD" id="cd01948">
    <property type="entry name" value="EAL"/>
    <property type="match status" value="1"/>
</dbReference>
<dbReference type="Pfam" id="PF00989">
    <property type="entry name" value="PAS"/>
    <property type="match status" value="1"/>
</dbReference>
<dbReference type="HOGENOM" id="CLU_000445_70_20_9"/>
<dbReference type="AlphaFoldDB" id="F8IEB6"/>
<dbReference type="InterPro" id="IPR000160">
    <property type="entry name" value="GGDEF_dom"/>
</dbReference>
<name>F8IEB6_ALIAT</name>
<dbReference type="InterPro" id="IPR001610">
    <property type="entry name" value="PAC"/>
</dbReference>
<reference evidence="5 6" key="1">
    <citation type="journal article" date="2011" name="J. Bacteriol.">
        <title>Complete Genome Sequence of Alicyclobacillus acidocaldarius Strain Tc-4-1.</title>
        <authorList>
            <person name="Chen Y."/>
            <person name="He Y."/>
            <person name="Zhang B."/>
            <person name="Yang J."/>
            <person name="Li W."/>
            <person name="Dong Z."/>
            <person name="Hu S."/>
        </authorList>
    </citation>
    <scope>NUCLEOTIDE SEQUENCE [LARGE SCALE GENOMIC DNA]</scope>
    <source>
        <strain evidence="5 6">Tc-4-1</strain>
    </source>
</reference>
<dbReference type="InterPro" id="IPR001633">
    <property type="entry name" value="EAL_dom"/>
</dbReference>
<dbReference type="Proteomes" id="UP000000292">
    <property type="component" value="Chromosome"/>
</dbReference>
<accession>F8IEB6</accession>
<dbReference type="SMART" id="SM00086">
    <property type="entry name" value="PAC"/>
    <property type="match status" value="1"/>
</dbReference>
<evidence type="ECO:0000259" key="4">
    <source>
        <dbReference type="PROSITE" id="PS50887"/>
    </source>
</evidence>
<dbReference type="Pfam" id="PF00990">
    <property type="entry name" value="GGDEF"/>
    <property type="match status" value="1"/>
</dbReference>
<dbReference type="PROSITE" id="PS50887">
    <property type="entry name" value="GGDEF"/>
    <property type="match status" value="1"/>
</dbReference>
<dbReference type="Gene3D" id="3.20.20.450">
    <property type="entry name" value="EAL domain"/>
    <property type="match status" value="1"/>
</dbReference>
<reference evidence="6" key="2">
    <citation type="submission" date="2011-06" db="EMBL/GenBank/DDBJ databases">
        <title>The complete genome sequence of Alicyclobacillus acidocaldarius sp. Tc-4-1.</title>
        <authorList>
            <person name="Chen Y."/>
            <person name="He Y."/>
            <person name="Dong Z."/>
            <person name="Hu S."/>
        </authorList>
    </citation>
    <scope>NUCLEOTIDE SEQUENCE [LARGE SCALE GENOMIC DNA]</scope>
    <source>
        <strain evidence="6">Tc-4-1</strain>
    </source>
</reference>
<dbReference type="PANTHER" id="PTHR44757">
    <property type="entry name" value="DIGUANYLATE CYCLASE DGCP"/>
    <property type="match status" value="1"/>
</dbReference>
<dbReference type="InterPro" id="IPR000014">
    <property type="entry name" value="PAS"/>
</dbReference>
<dbReference type="PANTHER" id="PTHR44757:SF2">
    <property type="entry name" value="BIOFILM ARCHITECTURE MAINTENANCE PROTEIN MBAA"/>
    <property type="match status" value="1"/>
</dbReference>
<dbReference type="GO" id="GO:0006355">
    <property type="term" value="P:regulation of DNA-templated transcription"/>
    <property type="evidence" value="ECO:0007669"/>
    <property type="project" value="InterPro"/>
</dbReference>
<dbReference type="InterPro" id="IPR052155">
    <property type="entry name" value="Biofilm_reg_signaling"/>
</dbReference>
<dbReference type="Pfam" id="PF00563">
    <property type="entry name" value="EAL"/>
    <property type="match status" value="1"/>
</dbReference>
<dbReference type="PROSITE" id="PS50113">
    <property type="entry name" value="PAC"/>
    <property type="match status" value="1"/>
</dbReference>
<dbReference type="SUPFAM" id="SSF55073">
    <property type="entry name" value="Nucleotide cyclase"/>
    <property type="match status" value="1"/>
</dbReference>
<dbReference type="InterPro" id="IPR035965">
    <property type="entry name" value="PAS-like_dom_sf"/>
</dbReference>
<evidence type="ECO:0000313" key="5">
    <source>
        <dbReference type="EMBL" id="AEJ45154.1"/>
    </source>
</evidence>
<evidence type="ECO:0000259" key="2">
    <source>
        <dbReference type="PROSITE" id="PS50113"/>
    </source>
</evidence>
<dbReference type="eggNOG" id="COG5001">
    <property type="taxonomic scope" value="Bacteria"/>
</dbReference>
<dbReference type="InterPro" id="IPR029787">
    <property type="entry name" value="Nucleotide_cyclase"/>
</dbReference>
<dbReference type="STRING" id="1048834.TC41_3275"/>
<feature type="domain" description="GGDEF" evidence="4">
    <location>
        <begin position="296"/>
        <end position="429"/>
    </location>
</feature>
<dbReference type="CDD" id="cd01949">
    <property type="entry name" value="GGDEF"/>
    <property type="match status" value="1"/>
</dbReference>
<dbReference type="PROSITE" id="PS50883">
    <property type="entry name" value="EAL"/>
    <property type="match status" value="1"/>
</dbReference>
<dbReference type="Gene3D" id="3.30.70.270">
    <property type="match status" value="1"/>
</dbReference>
<dbReference type="InterPro" id="IPR000700">
    <property type="entry name" value="PAS-assoc_C"/>
</dbReference>
<evidence type="ECO:0000259" key="1">
    <source>
        <dbReference type="PROSITE" id="PS50112"/>
    </source>
</evidence>
<dbReference type="InterPro" id="IPR035919">
    <property type="entry name" value="EAL_sf"/>
</dbReference>